<evidence type="ECO:0000256" key="3">
    <source>
        <dbReference type="ARBA" id="ARBA00024378"/>
    </source>
</evidence>
<dbReference type="SMART" id="SM00015">
    <property type="entry name" value="IQ"/>
    <property type="match status" value="2"/>
</dbReference>
<dbReference type="PANTHER" id="PTHR32295">
    <property type="entry name" value="IQ-DOMAIN 5-RELATED"/>
    <property type="match status" value="1"/>
</dbReference>
<organism evidence="6 7">
    <name type="scientific">Phoenix dactylifera</name>
    <name type="common">Date palm</name>
    <dbReference type="NCBI Taxonomy" id="42345"/>
    <lineage>
        <taxon>Eukaryota</taxon>
        <taxon>Viridiplantae</taxon>
        <taxon>Streptophyta</taxon>
        <taxon>Embryophyta</taxon>
        <taxon>Tracheophyta</taxon>
        <taxon>Spermatophyta</taxon>
        <taxon>Magnoliopsida</taxon>
        <taxon>Liliopsida</taxon>
        <taxon>Arecaceae</taxon>
        <taxon>Coryphoideae</taxon>
        <taxon>Phoeniceae</taxon>
        <taxon>Phoenix</taxon>
    </lineage>
</organism>
<evidence type="ECO:0000256" key="1">
    <source>
        <dbReference type="ARBA" id="ARBA00022860"/>
    </source>
</evidence>
<reference evidence="7" key="2">
    <citation type="submission" date="2025-08" db="UniProtKB">
        <authorList>
            <consortium name="RefSeq"/>
        </authorList>
    </citation>
    <scope>IDENTIFICATION</scope>
    <source>
        <tissue evidence="7">Young leaves</tissue>
    </source>
</reference>
<feature type="compositionally biased region" description="Low complexity" evidence="4">
    <location>
        <begin position="401"/>
        <end position="414"/>
    </location>
</feature>
<dbReference type="InterPro" id="IPR000048">
    <property type="entry name" value="IQ_motif_EF-hand-BS"/>
</dbReference>
<dbReference type="GeneID" id="103702505"/>
<feature type="region of interest" description="Disordered" evidence="4">
    <location>
        <begin position="18"/>
        <end position="69"/>
    </location>
</feature>
<dbReference type="PANTHER" id="PTHR32295:SF33">
    <property type="entry name" value="PROTEIN IQ-DOMAIN 21"/>
    <property type="match status" value="1"/>
</dbReference>
<proteinExistence type="inferred from homology"/>
<dbReference type="Pfam" id="PF13178">
    <property type="entry name" value="DUF4005"/>
    <property type="match status" value="1"/>
</dbReference>
<keyword evidence="6" id="KW-1185">Reference proteome</keyword>
<feature type="compositionally biased region" description="Basic and acidic residues" evidence="4">
    <location>
        <begin position="19"/>
        <end position="34"/>
    </location>
</feature>
<evidence type="ECO:0000313" key="7">
    <source>
        <dbReference type="RefSeq" id="XP_026658563.2"/>
    </source>
</evidence>
<dbReference type="RefSeq" id="XP_026658563.2">
    <property type="nucleotide sequence ID" value="XM_026802762.2"/>
</dbReference>
<feature type="compositionally biased region" description="Gly residues" evidence="4">
    <location>
        <begin position="415"/>
        <end position="428"/>
    </location>
</feature>
<accession>A0A8B8J230</accession>
<evidence type="ECO:0000256" key="4">
    <source>
        <dbReference type="SAM" id="MobiDB-lite"/>
    </source>
</evidence>
<evidence type="ECO:0000259" key="5">
    <source>
        <dbReference type="Pfam" id="PF13178"/>
    </source>
</evidence>
<dbReference type="PROSITE" id="PS50096">
    <property type="entry name" value="IQ"/>
    <property type="match status" value="2"/>
</dbReference>
<feature type="region of interest" description="Disordered" evidence="4">
    <location>
        <begin position="229"/>
        <end position="257"/>
    </location>
</feature>
<dbReference type="InterPro" id="IPR025064">
    <property type="entry name" value="DUF4005"/>
</dbReference>
<feature type="region of interest" description="Disordered" evidence="4">
    <location>
        <begin position="382"/>
        <end position="463"/>
    </location>
</feature>
<feature type="compositionally biased region" description="Basic residues" evidence="4">
    <location>
        <begin position="382"/>
        <end position="393"/>
    </location>
</feature>
<protein>
    <submittedName>
        <fullName evidence="7">Protein IQ-DOMAIN 1 isoform X2</fullName>
    </submittedName>
</protein>
<comment type="similarity">
    <text evidence="2">Belongs to the IQD family.</text>
</comment>
<reference evidence="6" key="1">
    <citation type="journal article" date="2019" name="Nat. Commun.">
        <title>Genome-wide association mapping of date palm fruit traits.</title>
        <authorList>
            <person name="Hazzouri K.M."/>
            <person name="Gros-Balthazard M."/>
            <person name="Flowers J.M."/>
            <person name="Copetti D."/>
            <person name="Lemansour A."/>
            <person name="Lebrun M."/>
            <person name="Masmoudi K."/>
            <person name="Ferrand S."/>
            <person name="Dhar M.I."/>
            <person name="Fresquez Z.A."/>
            <person name="Rosas U."/>
            <person name="Zhang J."/>
            <person name="Talag J."/>
            <person name="Lee S."/>
            <person name="Kudrna D."/>
            <person name="Powell R.F."/>
            <person name="Leitch I.J."/>
            <person name="Krueger R.R."/>
            <person name="Wing R.A."/>
            <person name="Amiri K.M.A."/>
            <person name="Purugganan M.D."/>
        </authorList>
    </citation>
    <scope>NUCLEOTIDE SEQUENCE [LARGE SCALE GENOMIC DNA]</scope>
    <source>
        <strain evidence="6">cv. Khalas</strain>
    </source>
</reference>
<dbReference type="Gene3D" id="1.20.5.190">
    <property type="match status" value="1"/>
</dbReference>
<sequence length="463" mass="51538">MGKKAGWFSTVKRVFKPSSSKDLDRRRQRGREVEAEGNDTPEIVSVEHFPAETSPEATNDGGGSLGAAEEEDREHAIAVAVATAAAAEAAAAAAEAAAKVVRLAGYGRLSREEKAAVRIQSYYRGYLARRALRALRGLVRLQALFRGHHVRKQAQMTMRCMQALVRVQARVRARRIQFSQHSRSSLFPRPPSTATKVLTHEPFSDYLDHIKGGGRDHHRHRRQDFAMEEQYEDEEEEQGSHPIGNKSPSSKDGFGFRDWDAGHQTLETMKANSQRKHDAVIRRERALAYAYTSQQWKPEKPQWGWNWLERWMATQQWQARRDAPPVPPESSYVTATNTVDLSEKTVEMDLGRSPSNPVHDRRDETTAVPSYMAATQSARAKVRSHVPAARRHAAQWNPSTGRAGSGLSRESSSSGGPGRSPSRGGGGLRVQTRRHTGYSPDSSYGEDDWTPPVGGDGRRGIYV</sequence>
<dbReference type="Pfam" id="PF00612">
    <property type="entry name" value="IQ"/>
    <property type="match status" value="2"/>
</dbReference>
<comment type="subunit">
    <text evidence="3">Binds to multiple calmodulin (CaM) in the presence of Ca(2+) and CaM-like proteins.</text>
</comment>
<name>A0A8B8J230_PHODC</name>
<feature type="domain" description="DUF4005" evidence="5">
    <location>
        <begin position="350"/>
        <end position="424"/>
    </location>
</feature>
<evidence type="ECO:0000256" key="2">
    <source>
        <dbReference type="ARBA" id="ARBA00024341"/>
    </source>
</evidence>
<evidence type="ECO:0000313" key="6">
    <source>
        <dbReference type="Proteomes" id="UP000228380"/>
    </source>
</evidence>
<keyword evidence="1" id="KW-0112">Calmodulin-binding</keyword>
<gene>
    <name evidence="7" type="primary">LOC103702505</name>
</gene>
<dbReference type="GO" id="GO:0005516">
    <property type="term" value="F:calmodulin binding"/>
    <property type="evidence" value="ECO:0007669"/>
    <property type="project" value="UniProtKB-KW"/>
</dbReference>
<dbReference type="Proteomes" id="UP000228380">
    <property type="component" value="Chromosome 8"/>
</dbReference>
<dbReference type="AlphaFoldDB" id="A0A8B8J230"/>